<name>A0AAE0WUJ7_9PEZI</name>
<sequence length="84" mass="9372">MSSTLSAPGFSMEQKLCVQVAYLTVKMSIYTVLAYPWLRSLIRLVPDEQYREVVANSIAAPVDAARNAILLTERIRFEAQTPAP</sequence>
<evidence type="ECO:0000313" key="1">
    <source>
        <dbReference type="EMBL" id="KAK3678476.1"/>
    </source>
</evidence>
<evidence type="ECO:0000313" key="2">
    <source>
        <dbReference type="Proteomes" id="UP001274830"/>
    </source>
</evidence>
<dbReference type="AlphaFoldDB" id="A0AAE0WUJ7"/>
<accession>A0AAE0WUJ7</accession>
<keyword evidence="2" id="KW-1185">Reference proteome</keyword>
<dbReference type="Proteomes" id="UP001274830">
    <property type="component" value="Unassembled WGS sequence"/>
</dbReference>
<gene>
    <name evidence="1" type="ORF">LTR78_001773</name>
</gene>
<comment type="caution">
    <text evidence="1">The sequence shown here is derived from an EMBL/GenBank/DDBJ whole genome shotgun (WGS) entry which is preliminary data.</text>
</comment>
<proteinExistence type="predicted"/>
<protein>
    <submittedName>
        <fullName evidence="1">Uncharacterized protein</fullName>
    </submittedName>
</protein>
<organism evidence="1 2">
    <name type="scientific">Recurvomyces mirabilis</name>
    <dbReference type="NCBI Taxonomy" id="574656"/>
    <lineage>
        <taxon>Eukaryota</taxon>
        <taxon>Fungi</taxon>
        <taxon>Dikarya</taxon>
        <taxon>Ascomycota</taxon>
        <taxon>Pezizomycotina</taxon>
        <taxon>Dothideomycetes</taxon>
        <taxon>Dothideomycetidae</taxon>
        <taxon>Mycosphaerellales</taxon>
        <taxon>Teratosphaeriaceae</taxon>
        <taxon>Recurvomyces</taxon>
    </lineage>
</organism>
<reference evidence="1" key="1">
    <citation type="submission" date="2023-07" db="EMBL/GenBank/DDBJ databases">
        <title>Black Yeasts Isolated from many extreme environments.</title>
        <authorList>
            <person name="Coleine C."/>
            <person name="Stajich J.E."/>
            <person name="Selbmann L."/>
        </authorList>
    </citation>
    <scope>NUCLEOTIDE SEQUENCE</scope>
    <source>
        <strain evidence="1">CCFEE 5485</strain>
    </source>
</reference>
<dbReference type="EMBL" id="JAUTXT010000004">
    <property type="protein sequence ID" value="KAK3678476.1"/>
    <property type="molecule type" value="Genomic_DNA"/>
</dbReference>